<dbReference type="RefSeq" id="WP_157798809.1">
    <property type="nucleotide sequence ID" value="NZ_PGFD01000002.1"/>
</dbReference>
<reference evidence="1 2" key="1">
    <citation type="submission" date="2017-11" db="EMBL/GenBank/DDBJ databases">
        <title>Genomic Encyclopedia of Archaeal and Bacterial Type Strains, Phase II (KMG-II): From Individual Species to Whole Genera.</title>
        <authorList>
            <person name="Goeker M."/>
        </authorList>
    </citation>
    <scope>NUCLEOTIDE SEQUENCE [LARGE SCALE GENOMIC DNA]</scope>
    <source>
        <strain evidence="1 2">DSM 27617</strain>
    </source>
</reference>
<organism evidence="1 2">
    <name type="scientific">Chryseobacterium geocarposphaerae</name>
    <dbReference type="NCBI Taxonomy" id="1416776"/>
    <lineage>
        <taxon>Bacteria</taxon>
        <taxon>Pseudomonadati</taxon>
        <taxon>Bacteroidota</taxon>
        <taxon>Flavobacteriia</taxon>
        <taxon>Flavobacteriales</taxon>
        <taxon>Weeksellaceae</taxon>
        <taxon>Chryseobacterium group</taxon>
        <taxon>Chryseobacterium</taxon>
    </lineage>
</organism>
<comment type="caution">
    <text evidence="1">The sequence shown here is derived from an EMBL/GenBank/DDBJ whole genome shotgun (WGS) entry which is preliminary data.</text>
</comment>
<dbReference type="AlphaFoldDB" id="A0A2M9C2B9"/>
<name>A0A2M9C2B9_9FLAO</name>
<evidence type="ECO:0000313" key="1">
    <source>
        <dbReference type="EMBL" id="PJJ64575.1"/>
    </source>
</evidence>
<proteinExistence type="predicted"/>
<gene>
    <name evidence="1" type="ORF">CLV73_2936</name>
</gene>
<protein>
    <submittedName>
        <fullName evidence="1">Uncharacterized protein</fullName>
    </submittedName>
</protein>
<dbReference type="EMBL" id="PGFD01000002">
    <property type="protein sequence ID" value="PJJ64575.1"/>
    <property type="molecule type" value="Genomic_DNA"/>
</dbReference>
<keyword evidence="2" id="KW-1185">Reference proteome</keyword>
<dbReference type="OrthoDB" id="1264086at2"/>
<evidence type="ECO:0000313" key="2">
    <source>
        <dbReference type="Proteomes" id="UP000228740"/>
    </source>
</evidence>
<accession>A0A2M9C2B9</accession>
<sequence length="66" mass="7444">MKKLNKISRENLKSIKGGITPECASWWNSGRPYYGSQAACLQSPPSDPGFENICTNQCGRWYVVNY</sequence>
<dbReference type="Proteomes" id="UP000228740">
    <property type="component" value="Unassembled WGS sequence"/>
</dbReference>